<dbReference type="CDD" id="cd03801">
    <property type="entry name" value="GT4_PimA-like"/>
    <property type="match status" value="1"/>
</dbReference>
<dbReference type="CAZy" id="GT4">
    <property type="family name" value="Glycosyltransferase Family 4"/>
</dbReference>
<dbReference type="EMBL" id="CP000828">
    <property type="protein sequence ID" value="ABW30672.1"/>
    <property type="molecule type" value="Genomic_DNA"/>
</dbReference>
<evidence type="ECO:0000259" key="1">
    <source>
        <dbReference type="Pfam" id="PF00534"/>
    </source>
</evidence>
<gene>
    <name evidence="3" type="ordered locus">AM1_5727</name>
</gene>
<feature type="domain" description="Glycosyltransferase subfamily 4-like N-terminal" evidence="2">
    <location>
        <begin position="16"/>
        <end position="177"/>
    </location>
</feature>
<dbReference type="OrthoDB" id="9771846at2"/>
<accession>B0BZC7</accession>
<evidence type="ECO:0000259" key="2">
    <source>
        <dbReference type="Pfam" id="PF13439"/>
    </source>
</evidence>
<protein>
    <submittedName>
        <fullName evidence="3">Glycosyl transferase, group 1 family protein, putative</fullName>
    </submittedName>
</protein>
<dbReference type="InterPro" id="IPR050194">
    <property type="entry name" value="Glycosyltransferase_grp1"/>
</dbReference>
<keyword evidence="3" id="KW-0808">Transferase</keyword>
<evidence type="ECO:0000313" key="3">
    <source>
        <dbReference type="EMBL" id="ABW30672.1"/>
    </source>
</evidence>
<dbReference type="InterPro" id="IPR001296">
    <property type="entry name" value="Glyco_trans_1"/>
</dbReference>
<dbReference type="PANTHER" id="PTHR45947:SF3">
    <property type="entry name" value="SULFOQUINOVOSYL TRANSFERASE SQD2"/>
    <property type="match status" value="1"/>
</dbReference>
<dbReference type="Pfam" id="PF13439">
    <property type="entry name" value="Glyco_transf_4"/>
    <property type="match status" value="1"/>
</dbReference>
<dbReference type="STRING" id="329726.AM1_5727"/>
<name>B0BZC7_ACAM1</name>
<proteinExistence type="predicted"/>
<dbReference type="Gene3D" id="3.40.50.2000">
    <property type="entry name" value="Glycogen Phosphorylase B"/>
    <property type="match status" value="2"/>
</dbReference>
<dbReference type="RefSeq" id="WP_012165887.1">
    <property type="nucleotide sequence ID" value="NC_009925.1"/>
</dbReference>
<reference evidence="3 4" key="1">
    <citation type="journal article" date="2008" name="Proc. Natl. Acad. Sci. U.S.A.">
        <title>Niche adaptation and genome expansion in the chlorophyll d-producing cyanobacterium Acaryochloris marina.</title>
        <authorList>
            <person name="Swingley W.D."/>
            <person name="Chen M."/>
            <person name="Cheung P.C."/>
            <person name="Conrad A.L."/>
            <person name="Dejesa L.C."/>
            <person name="Hao J."/>
            <person name="Honchak B.M."/>
            <person name="Karbach L.E."/>
            <person name="Kurdoglu A."/>
            <person name="Lahiri S."/>
            <person name="Mastrian S.D."/>
            <person name="Miyashita H."/>
            <person name="Page L."/>
            <person name="Ramakrishna P."/>
            <person name="Satoh S."/>
            <person name="Sattley W.M."/>
            <person name="Shimada Y."/>
            <person name="Taylor H.L."/>
            <person name="Tomo T."/>
            <person name="Tsuchiya T."/>
            <person name="Wang Z.T."/>
            <person name="Raymond J."/>
            <person name="Mimuro M."/>
            <person name="Blankenship R.E."/>
            <person name="Touchman J.W."/>
        </authorList>
    </citation>
    <scope>NUCLEOTIDE SEQUENCE [LARGE SCALE GENOMIC DNA]</scope>
    <source>
        <strain evidence="4">MBIC 11017</strain>
    </source>
</reference>
<dbReference type="SUPFAM" id="SSF53756">
    <property type="entry name" value="UDP-Glycosyltransferase/glycogen phosphorylase"/>
    <property type="match status" value="1"/>
</dbReference>
<dbReference type="Pfam" id="PF00534">
    <property type="entry name" value="Glycos_transf_1"/>
    <property type="match status" value="1"/>
</dbReference>
<organism evidence="3 4">
    <name type="scientific">Acaryochloris marina (strain MBIC 11017)</name>
    <dbReference type="NCBI Taxonomy" id="329726"/>
    <lineage>
        <taxon>Bacteria</taxon>
        <taxon>Bacillati</taxon>
        <taxon>Cyanobacteriota</taxon>
        <taxon>Cyanophyceae</taxon>
        <taxon>Acaryochloridales</taxon>
        <taxon>Acaryochloridaceae</taxon>
        <taxon>Acaryochloris</taxon>
    </lineage>
</organism>
<dbReference type="KEGG" id="amr:AM1_5727"/>
<dbReference type="PANTHER" id="PTHR45947">
    <property type="entry name" value="SULFOQUINOVOSYL TRANSFERASE SQD2"/>
    <property type="match status" value="1"/>
</dbReference>
<keyword evidence="4" id="KW-1185">Reference proteome</keyword>
<dbReference type="InterPro" id="IPR028098">
    <property type="entry name" value="Glyco_trans_4-like_N"/>
</dbReference>
<dbReference type="GO" id="GO:0016757">
    <property type="term" value="F:glycosyltransferase activity"/>
    <property type="evidence" value="ECO:0007669"/>
    <property type="project" value="InterPro"/>
</dbReference>
<feature type="domain" description="Glycosyl transferase family 1" evidence="1">
    <location>
        <begin position="198"/>
        <end position="353"/>
    </location>
</feature>
<dbReference type="HOGENOM" id="CLU_009583_2_2_3"/>
<dbReference type="AlphaFoldDB" id="B0BZC7"/>
<sequence>MKVAVIGPKGLPAKQGGIEHHCSEVYPRMVAQGNSVVLFARSSYTNLSWFKRTSYEGVEVVNLPSIWLRGIDAFLSSLIAAISASLGKYNIVHFHALGPSLFCWLPKLNPFQKPPKIVVTCQGLDWQRAKWGTFSSTIIRLGERAAALFADEITVVSRELEAYFWHTYQRKTVYIPNAPATYKNSDPDFKFGKSLGLEPGKYFIFLGRLVPEKRPELLIEAFKRIEACGWKLVLVGGVSDTTVYQRELLNRAEDRDDVVFAGELKGARLAELVRGAGLFTLPSDLEGLPLAMLEAMREGIPILASDILAHRQLLGTDRGIMFQAGNLQSCIDSIDVALRDLEKLSQMAMRAKKHVSENYTWQKITADNLDLYSALLSSDFPLNPEKSEPLDVK</sequence>
<dbReference type="Proteomes" id="UP000000268">
    <property type="component" value="Chromosome"/>
</dbReference>
<dbReference type="eggNOG" id="COG0438">
    <property type="taxonomic scope" value="Bacteria"/>
</dbReference>
<evidence type="ECO:0000313" key="4">
    <source>
        <dbReference type="Proteomes" id="UP000000268"/>
    </source>
</evidence>